<evidence type="ECO:0000256" key="2">
    <source>
        <dbReference type="SAM" id="MobiDB-lite"/>
    </source>
</evidence>
<accession>A0A0R1ML33</accession>
<feature type="compositionally biased region" description="Low complexity" evidence="2">
    <location>
        <begin position="46"/>
        <end position="63"/>
    </location>
</feature>
<keyword evidence="4" id="KW-1185">Reference proteome</keyword>
<sequence length="504" mass="57672">MMANASYLQIKQAFRELDKNGKGAKQSAAARKKDLMAAFIKRTTGPATAPKPVASATPATAAPKRQKKNTQRQSVRNPQEIYRLKHQLATTKQRTADQQKQITQLQDQLTAEQGKITHWHQQIRRLTNQHLQMRTATTRLHRTIQSLQQKNANRSKTIKKLRWELQAWRNRTNRLQQENRQLRGQWIAKNQSEYVATYQLWQKEQSPYRILRDEVIPHLQNEITALQGTITDLNQTIKAGKYRYDLLLQVFDHEAQWRPSRDVAEELFAPLVSRQQMARIKKILAQGYREETAPSRPSWRPATVPLTDAARVQVTQPTETDNPLFKELLAQTTPVAAAPKSKKAVHLALDRYSAVRHVHPQKTKQPTVFTTPDWLENATVFQDIPIYVFTWQDAKGIRNQLTQLGAIVQIIRPDAISLNQIHAIAYSQQDAIMITDRTKAHHATVQAMKDIQADPTANHAVAVIADKGIGLASTLRTIYDILMGRWSRSQALFNRETPSVDRNH</sequence>
<dbReference type="Gene3D" id="1.10.287.1490">
    <property type="match status" value="1"/>
</dbReference>
<evidence type="ECO:0000313" key="3">
    <source>
        <dbReference type="EMBL" id="KRL08417.1"/>
    </source>
</evidence>
<keyword evidence="1" id="KW-0175">Coiled coil</keyword>
<feature type="region of interest" description="Disordered" evidence="2">
    <location>
        <begin position="43"/>
        <end position="78"/>
    </location>
</feature>
<evidence type="ECO:0000313" key="4">
    <source>
        <dbReference type="Proteomes" id="UP000051330"/>
    </source>
</evidence>
<gene>
    <name evidence="3" type="ORF">FD09_GL001646</name>
</gene>
<organism evidence="3 4">
    <name type="scientific">Schleiferilactobacillus perolens DSM 12744</name>
    <dbReference type="NCBI Taxonomy" id="1423792"/>
    <lineage>
        <taxon>Bacteria</taxon>
        <taxon>Bacillati</taxon>
        <taxon>Bacillota</taxon>
        <taxon>Bacilli</taxon>
        <taxon>Lactobacillales</taxon>
        <taxon>Lactobacillaceae</taxon>
        <taxon>Schleiferilactobacillus</taxon>
    </lineage>
</organism>
<feature type="coiled-coil region" evidence="1">
    <location>
        <begin position="158"/>
        <end position="185"/>
    </location>
</feature>
<reference evidence="3 4" key="1">
    <citation type="journal article" date="2015" name="Genome Announc.">
        <title>Expanding the biotechnology potential of lactobacilli through comparative genomics of 213 strains and associated genera.</title>
        <authorList>
            <person name="Sun Z."/>
            <person name="Harris H.M."/>
            <person name="McCann A."/>
            <person name="Guo C."/>
            <person name="Argimon S."/>
            <person name="Zhang W."/>
            <person name="Yang X."/>
            <person name="Jeffery I.B."/>
            <person name="Cooney J.C."/>
            <person name="Kagawa T.F."/>
            <person name="Liu W."/>
            <person name="Song Y."/>
            <person name="Salvetti E."/>
            <person name="Wrobel A."/>
            <person name="Rasinkangas P."/>
            <person name="Parkhill J."/>
            <person name="Rea M.C."/>
            <person name="O'Sullivan O."/>
            <person name="Ritari J."/>
            <person name="Douillard F.P."/>
            <person name="Paul Ross R."/>
            <person name="Yang R."/>
            <person name="Briner A.E."/>
            <person name="Felis G.E."/>
            <person name="de Vos W.M."/>
            <person name="Barrangou R."/>
            <person name="Klaenhammer T.R."/>
            <person name="Caufield P.W."/>
            <person name="Cui Y."/>
            <person name="Zhang H."/>
            <person name="O'Toole P.W."/>
        </authorList>
    </citation>
    <scope>NUCLEOTIDE SEQUENCE [LARGE SCALE GENOMIC DNA]</scope>
    <source>
        <strain evidence="3 4">DSM 12744</strain>
    </source>
</reference>
<comment type="caution">
    <text evidence="3">The sequence shown here is derived from an EMBL/GenBank/DDBJ whole genome shotgun (WGS) entry which is preliminary data.</text>
</comment>
<dbReference type="EMBL" id="AZEC01000024">
    <property type="protein sequence ID" value="KRL08417.1"/>
    <property type="molecule type" value="Genomic_DNA"/>
</dbReference>
<dbReference type="PATRIC" id="fig|1423792.3.peg.1667"/>
<protein>
    <submittedName>
        <fullName evidence="3">Uncharacterized protein</fullName>
    </submittedName>
</protein>
<proteinExistence type="predicted"/>
<evidence type="ECO:0000256" key="1">
    <source>
        <dbReference type="SAM" id="Coils"/>
    </source>
</evidence>
<name>A0A0R1ML33_9LACO</name>
<dbReference type="AlphaFoldDB" id="A0A0R1ML33"/>
<dbReference type="Proteomes" id="UP000051330">
    <property type="component" value="Unassembled WGS sequence"/>
</dbReference>